<evidence type="ECO:0000313" key="2">
    <source>
        <dbReference type="Proteomes" id="UP000756132"/>
    </source>
</evidence>
<evidence type="ECO:0008006" key="3">
    <source>
        <dbReference type="Google" id="ProtNLM"/>
    </source>
</evidence>
<dbReference type="EMBL" id="CP090173">
    <property type="protein sequence ID" value="UJO23904.1"/>
    <property type="molecule type" value="Genomic_DNA"/>
</dbReference>
<evidence type="ECO:0000313" key="1">
    <source>
        <dbReference type="EMBL" id="UJO23904.1"/>
    </source>
</evidence>
<protein>
    <recommendedName>
        <fullName evidence="3">F-box domain-containing protein</fullName>
    </recommendedName>
</protein>
<reference evidence="1" key="2">
    <citation type="journal article" date="2022" name="Microb. Genom.">
        <title>A chromosome-scale genome assembly of the tomato pathogen Cladosporium fulvum reveals a compartmentalized genome architecture and the presence of a dispensable chromosome.</title>
        <authorList>
            <person name="Zaccaron A.Z."/>
            <person name="Chen L.H."/>
            <person name="Samaras A."/>
            <person name="Stergiopoulos I."/>
        </authorList>
    </citation>
    <scope>NUCLEOTIDE SEQUENCE</scope>
    <source>
        <strain evidence="1">Race5_Kim</strain>
    </source>
</reference>
<dbReference type="AlphaFoldDB" id="A0A9Q8UVE3"/>
<organism evidence="1 2">
    <name type="scientific">Passalora fulva</name>
    <name type="common">Tomato leaf mold</name>
    <name type="synonym">Cladosporium fulvum</name>
    <dbReference type="NCBI Taxonomy" id="5499"/>
    <lineage>
        <taxon>Eukaryota</taxon>
        <taxon>Fungi</taxon>
        <taxon>Dikarya</taxon>
        <taxon>Ascomycota</taxon>
        <taxon>Pezizomycotina</taxon>
        <taxon>Dothideomycetes</taxon>
        <taxon>Dothideomycetidae</taxon>
        <taxon>Mycosphaerellales</taxon>
        <taxon>Mycosphaerellaceae</taxon>
        <taxon>Fulvia</taxon>
    </lineage>
</organism>
<gene>
    <name evidence="1" type="ORF">CLAFUR5_12566</name>
</gene>
<accession>A0A9Q8UVE3</accession>
<reference evidence="1" key="1">
    <citation type="submission" date="2021-12" db="EMBL/GenBank/DDBJ databases">
        <authorList>
            <person name="Zaccaron A."/>
            <person name="Stergiopoulos I."/>
        </authorList>
    </citation>
    <scope>NUCLEOTIDE SEQUENCE</scope>
    <source>
        <strain evidence="1">Race5_Kim</strain>
    </source>
</reference>
<dbReference type="Proteomes" id="UP000756132">
    <property type="component" value="Chromosome 11"/>
</dbReference>
<name>A0A9Q8UVE3_PASFU</name>
<dbReference type="GeneID" id="71992444"/>
<keyword evidence="2" id="KW-1185">Reference proteome</keyword>
<proteinExistence type="predicted"/>
<sequence length="349" mass="40778">MNVTINDRQMHLPSEIIDNIVFWVTDDSQLRNVRLVNTIFNRCAIQQLSNSHTTPSELFLLPAGRSGYSDEPWPYFLSTRTRVRGDFAIWTWLCIPQDIKLEDTSTPEGSRFKDLLSATRTAKYNDDSSDGYDASYKEPHVMESTYWGRTIEAPCHVWILHQFDDEEPWDYYRASTFAKDIRDFLEALAPGCVETSRCGRMSIHRPTWCSRSLPGFEGYHEVRTHHFATDMPREQRTALNQGLHHNPRRQINTRVQPTEPIPWPGHKEWCWLPGFRVFEGRRTVALRVIINWRTPEIEAKYKEMHSELQRRVVPLSEIAIEYTGNAYGQSSYISPLHYTTPMQLQELTL</sequence>
<dbReference type="KEGG" id="ffu:CLAFUR5_12566"/>
<dbReference type="RefSeq" id="XP_047768270.1">
    <property type="nucleotide sequence ID" value="XM_047911714.1"/>
</dbReference>